<dbReference type="Proteomes" id="UP000824334">
    <property type="component" value="Chromosome"/>
</dbReference>
<evidence type="ECO:0008006" key="3">
    <source>
        <dbReference type="Google" id="ProtNLM"/>
    </source>
</evidence>
<sequence length="194" mass="20698">MIWLAFASALTVQATYGPLDATPETYQPPAIRPFEPPSDFGRTPAQGDGETIRHRAPLTRPVTVDAYAASYEVSPSDMEIAYDQGVAQAELDTDRRMGPLDGRWRVTGGDGRPFLSLALTDRGGGRMIEGAWTRLDDRPGVEHSGPAGPATTDGQTVIVPITGGELHLQQAGAGWTGALIQNGRRHPVTVTRPG</sequence>
<evidence type="ECO:0000313" key="2">
    <source>
        <dbReference type="Proteomes" id="UP000824334"/>
    </source>
</evidence>
<evidence type="ECO:0000313" key="1">
    <source>
        <dbReference type="EMBL" id="QYC10062.1"/>
    </source>
</evidence>
<proteinExistence type="predicted"/>
<dbReference type="EMBL" id="CP080034">
    <property type="protein sequence ID" value="QYC10062.1"/>
    <property type="molecule type" value="Genomic_DNA"/>
</dbReference>
<dbReference type="GeneID" id="94376810"/>
<name>A0ABX8TGZ5_9CAUL</name>
<dbReference type="RefSeq" id="WP_201099663.1">
    <property type="nucleotide sequence ID" value="NZ_BAAAEE010000006.1"/>
</dbReference>
<accession>A0ABX8TGZ5</accession>
<gene>
    <name evidence="1" type="ORF">KWG56_16090</name>
</gene>
<organism evidence="1 2">
    <name type="scientific">Brevundimonas nasdae</name>
    <dbReference type="NCBI Taxonomy" id="172043"/>
    <lineage>
        <taxon>Bacteria</taxon>
        <taxon>Pseudomonadati</taxon>
        <taxon>Pseudomonadota</taxon>
        <taxon>Alphaproteobacteria</taxon>
        <taxon>Caulobacterales</taxon>
        <taxon>Caulobacteraceae</taxon>
        <taxon>Brevundimonas</taxon>
    </lineage>
</organism>
<protein>
    <recommendedName>
        <fullName evidence="3">Secreted protein</fullName>
    </recommendedName>
</protein>
<reference evidence="1 2" key="1">
    <citation type="submission" date="2021-07" db="EMBL/GenBank/DDBJ databases">
        <title>Isolation and characterization of bacteria from a gold mining with a capacity of golden bioaccumulation.</title>
        <authorList>
            <person name="Yang X.J."/>
        </authorList>
    </citation>
    <scope>NUCLEOTIDE SEQUENCE [LARGE SCALE GENOMIC DNA]</scope>
    <source>
        <strain evidence="1 2">Au29</strain>
    </source>
</reference>
<keyword evidence="2" id="KW-1185">Reference proteome</keyword>